<comment type="caution">
    <text evidence="2">The sequence shown here is derived from an EMBL/GenBank/DDBJ whole genome shotgun (WGS) entry which is preliminary data.</text>
</comment>
<dbReference type="PANTHER" id="PTHR46148:SF52">
    <property type="entry name" value="OS04G0603800 PROTEIN"/>
    <property type="match status" value="1"/>
</dbReference>
<dbReference type="SUPFAM" id="SSF54160">
    <property type="entry name" value="Chromo domain-like"/>
    <property type="match status" value="1"/>
</dbReference>
<feature type="domain" description="Tf2-1-like SH3-like" evidence="1">
    <location>
        <begin position="17"/>
        <end position="81"/>
    </location>
</feature>
<name>A0AAW2JP84_SESRA</name>
<accession>A0AAW2JP84</accession>
<dbReference type="AlphaFoldDB" id="A0AAW2JP84"/>
<reference evidence="2" key="2">
    <citation type="journal article" date="2024" name="Plant">
        <title>Genomic evolution and insights into agronomic trait innovations of Sesamum species.</title>
        <authorList>
            <person name="Miao H."/>
            <person name="Wang L."/>
            <person name="Qu L."/>
            <person name="Liu H."/>
            <person name="Sun Y."/>
            <person name="Le M."/>
            <person name="Wang Q."/>
            <person name="Wei S."/>
            <person name="Zheng Y."/>
            <person name="Lin W."/>
            <person name="Duan Y."/>
            <person name="Cao H."/>
            <person name="Xiong S."/>
            <person name="Wang X."/>
            <person name="Wei L."/>
            <person name="Li C."/>
            <person name="Ma Q."/>
            <person name="Ju M."/>
            <person name="Zhao R."/>
            <person name="Li G."/>
            <person name="Mu C."/>
            <person name="Tian Q."/>
            <person name="Mei H."/>
            <person name="Zhang T."/>
            <person name="Gao T."/>
            <person name="Zhang H."/>
        </authorList>
    </citation>
    <scope>NUCLEOTIDE SEQUENCE</scope>
    <source>
        <strain evidence="2">G02</strain>
    </source>
</reference>
<reference evidence="2" key="1">
    <citation type="submission" date="2020-06" db="EMBL/GenBank/DDBJ databases">
        <authorList>
            <person name="Li T."/>
            <person name="Hu X."/>
            <person name="Zhang T."/>
            <person name="Song X."/>
            <person name="Zhang H."/>
            <person name="Dai N."/>
            <person name="Sheng W."/>
            <person name="Hou X."/>
            <person name="Wei L."/>
        </authorList>
    </citation>
    <scope>NUCLEOTIDE SEQUENCE</scope>
    <source>
        <strain evidence="2">G02</strain>
        <tissue evidence="2">Leaf</tissue>
    </source>
</reference>
<organism evidence="2">
    <name type="scientific">Sesamum radiatum</name>
    <name type="common">Black benniseed</name>
    <dbReference type="NCBI Taxonomy" id="300843"/>
    <lineage>
        <taxon>Eukaryota</taxon>
        <taxon>Viridiplantae</taxon>
        <taxon>Streptophyta</taxon>
        <taxon>Embryophyta</taxon>
        <taxon>Tracheophyta</taxon>
        <taxon>Spermatophyta</taxon>
        <taxon>Magnoliopsida</taxon>
        <taxon>eudicotyledons</taxon>
        <taxon>Gunneridae</taxon>
        <taxon>Pentapetalae</taxon>
        <taxon>asterids</taxon>
        <taxon>lamiids</taxon>
        <taxon>Lamiales</taxon>
        <taxon>Pedaliaceae</taxon>
        <taxon>Sesamum</taxon>
    </lineage>
</organism>
<sequence>MKTYADKKRTQRVFQVGDEVFLRLQPYRQTTVALRRQLKLSAKYIGPYKVTEKIGKVAYKLALHPGSKIHLVFHISLLKKKIGSKYFPSVNLPEFEDEVFKIYPIAILGRRLIARNNVGVPQVLIQWSHSSPDQATWEDYHAIAAKFSDFDPWDKEEKKEEGMLRF</sequence>
<dbReference type="EMBL" id="JACGWJ010000032">
    <property type="protein sequence ID" value="KAL0296053.1"/>
    <property type="molecule type" value="Genomic_DNA"/>
</dbReference>
<dbReference type="Pfam" id="PF24626">
    <property type="entry name" value="SH3_Tf2-1"/>
    <property type="match status" value="1"/>
</dbReference>
<dbReference type="InterPro" id="IPR016197">
    <property type="entry name" value="Chromo-like_dom_sf"/>
</dbReference>
<gene>
    <name evidence="2" type="ORF">Sradi_6657400</name>
</gene>
<evidence type="ECO:0000313" key="2">
    <source>
        <dbReference type="EMBL" id="KAL0296053.1"/>
    </source>
</evidence>
<dbReference type="PANTHER" id="PTHR46148">
    <property type="entry name" value="CHROMO DOMAIN-CONTAINING PROTEIN"/>
    <property type="match status" value="1"/>
</dbReference>
<proteinExistence type="predicted"/>
<protein>
    <recommendedName>
        <fullName evidence="1">Tf2-1-like SH3-like domain-containing protein</fullName>
    </recommendedName>
</protein>
<dbReference type="InterPro" id="IPR056924">
    <property type="entry name" value="SH3_Tf2-1"/>
</dbReference>
<evidence type="ECO:0000259" key="1">
    <source>
        <dbReference type="Pfam" id="PF24626"/>
    </source>
</evidence>